<dbReference type="InterPro" id="IPR036380">
    <property type="entry name" value="Isochorismatase-like_sf"/>
</dbReference>
<dbReference type="RefSeq" id="WP_345918245.1">
    <property type="nucleotide sequence ID" value="NZ_JBDIVE010000001.1"/>
</dbReference>
<name>A0ABU9YUW8_9RHOO</name>
<dbReference type="Proteomes" id="UP001410394">
    <property type="component" value="Unassembled WGS sequence"/>
</dbReference>
<accession>A0ABU9YUW8</accession>
<organism evidence="2 3">
    <name type="scientific">Uliginosibacterium sediminicola</name>
    <dbReference type="NCBI Taxonomy" id="2024550"/>
    <lineage>
        <taxon>Bacteria</taxon>
        <taxon>Pseudomonadati</taxon>
        <taxon>Pseudomonadota</taxon>
        <taxon>Betaproteobacteria</taxon>
        <taxon>Rhodocyclales</taxon>
        <taxon>Zoogloeaceae</taxon>
        <taxon>Uliginosibacterium</taxon>
    </lineage>
</organism>
<proteinExistence type="predicted"/>
<dbReference type="Pfam" id="PF00857">
    <property type="entry name" value="Isochorismatase"/>
    <property type="match status" value="1"/>
</dbReference>
<dbReference type="EMBL" id="JBDIVE010000001">
    <property type="protein sequence ID" value="MEN3067480.1"/>
    <property type="molecule type" value="Genomic_DNA"/>
</dbReference>
<evidence type="ECO:0000313" key="3">
    <source>
        <dbReference type="Proteomes" id="UP001410394"/>
    </source>
</evidence>
<dbReference type="PANTHER" id="PTHR43559:SF1">
    <property type="entry name" value="HYDROLASE"/>
    <property type="match status" value="1"/>
</dbReference>
<evidence type="ECO:0000259" key="1">
    <source>
        <dbReference type="Pfam" id="PF00857"/>
    </source>
</evidence>
<evidence type="ECO:0000313" key="2">
    <source>
        <dbReference type="EMBL" id="MEN3067480.1"/>
    </source>
</evidence>
<feature type="domain" description="Isochorismatase-like" evidence="1">
    <location>
        <begin position="16"/>
        <end position="166"/>
    </location>
</feature>
<dbReference type="PANTHER" id="PTHR43559">
    <property type="entry name" value="HYDROLASE YCAC-RELATED"/>
    <property type="match status" value="1"/>
</dbReference>
<comment type="caution">
    <text evidence="2">The sequence shown here is derived from an EMBL/GenBank/DDBJ whole genome shotgun (WGS) entry which is preliminary data.</text>
</comment>
<dbReference type="Gene3D" id="3.40.50.850">
    <property type="entry name" value="Isochorismatase-like"/>
    <property type="match status" value="1"/>
</dbReference>
<gene>
    <name evidence="2" type="ORF">ABDB84_03250</name>
</gene>
<sequence>MSLSSTDKGLLTPENCALVLIDFQHTLLACMGDAEREALLVNVLTIAKAARIFKLPVILSALDSGEFSGQLIPELRELFPHQPVIRRSSMNAWDCPEFVTAVRKTGLRNVIAAAAWSESSLVFPALQMMEEGYYLYLAEDASFGIRPASHAIAIRRMAQAGAVSLSAVQVLLELQRDWARSEQAAQVIDVMRAHSRIFTQHDSTSPLQKANPSRQTESV</sequence>
<dbReference type="InterPro" id="IPR000868">
    <property type="entry name" value="Isochorismatase-like_dom"/>
</dbReference>
<reference evidence="2 3" key="1">
    <citation type="journal article" date="2018" name="Int. J. Syst. Evol. Microbiol.">
        <title>Uliginosibacterium sediminicola sp. nov., isolated from freshwater sediment.</title>
        <authorList>
            <person name="Hwang W.M."/>
            <person name="Kim S.M."/>
            <person name="Kang K."/>
            <person name="Ahn T.Y."/>
        </authorList>
    </citation>
    <scope>NUCLEOTIDE SEQUENCE [LARGE SCALE GENOMIC DNA]</scope>
    <source>
        <strain evidence="2 3">M1-21</strain>
    </source>
</reference>
<dbReference type="InterPro" id="IPR053152">
    <property type="entry name" value="Hydrolase_YcaC-like"/>
</dbReference>
<keyword evidence="3" id="KW-1185">Reference proteome</keyword>
<dbReference type="SUPFAM" id="SSF52499">
    <property type="entry name" value="Isochorismatase-like hydrolases"/>
    <property type="match status" value="1"/>
</dbReference>
<protein>
    <submittedName>
        <fullName evidence="2">Isochorismatase family protein</fullName>
    </submittedName>
</protein>